<comment type="caution">
    <text evidence="2">The sequence shown here is derived from an EMBL/GenBank/DDBJ whole genome shotgun (WGS) entry which is preliminary data.</text>
</comment>
<feature type="compositionally biased region" description="Polar residues" evidence="1">
    <location>
        <begin position="128"/>
        <end position="146"/>
    </location>
</feature>
<evidence type="ECO:0000313" key="2">
    <source>
        <dbReference type="EMBL" id="GFH06778.1"/>
    </source>
</evidence>
<evidence type="ECO:0000256" key="1">
    <source>
        <dbReference type="SAM" id="MobiDB-lite"/>
    </source>
</evidence>
<evidence type="ECO:0000313" key="3">
    <source>
        <dbReference type="Proteomes" id="UP000485058"/>
    </source>
</evidence>
<reference evidence="2 3" key="1">
    <citation type="submission" date="2020-02" db="EMBL/GenBank/DDBJ databases">
        <title>Draft genome sequence of Haematococcus lacustris strain NIES-144.</title>
        <authorList>
            <person name="Morimoto D."/>
            <person name="Nakagawa S."/>
            <person name="Yoshida T."/>
            <person name="Sawayama S."/>
        </authorList>
    </citation>
    <scope>NUCLEOTIDE SEQUENCE [LARGE SCALE GENOMIC DNA]</scope>
    <source>
        <strain evidence="2 3">NIES-144</strain>
    </source>
</reference>
<dbReference type="Proteomes" id="UP000485058">
    <property type="component" value="Unassembled WGS sequence"/>
</dbReference>
<dbReference type="EMBL" id="BLLF01000056">
    <property type="protein sequence ID" value="GFH06778.1"/>
    <property type="molecule type" value="Genomic_DNA"/>
</dbReference>
<gene>
    <name evidence="2" type="ORF">HaLaN_01470</name>
</gene>
<name>A0A699YFZ4_HAELA</name>
<protein>
    <submittedName>
        <fullName evidence="2">Uncharacterized protein</fullName>
    </submittedName>
</protein>
<dbReference type="AlphaFoldDB" id="A0A699YFZ4"/>
<proteinExistence type="predicted"/>
<keyword evidence="3" id="KW-1185">Reference proteome</keyword>
<sequence>MLPGALKLGGDHSRSTAVAAAAIPCCLGSKSMLISKYHPYKGKGGHAARCAVCVKSMPASRTGWVEIHVEGKAAAYRSGQNLLAIGQVTDQMSEVIMACDNVKPALIPLAHRTCAEAAAAAHAVGQRLQGQEPASQLQPMPRLSSTPTQAPAQPGPAHAPCPHHLPDQPPSHPSQLQGSSQHHPALPALLHLPGLSILTRPATNPVTSPAVEQQPIIHTNEEQDEQTMPPSMPKQQQDRATARCALHSLADARVHQAPPVGTSPAAEKLTVERSVEIMSEHWHAPQIGILVACAYFKNKEGAYYEQTVYVMTDGKEQSAAITQAAVNQVFKGAPAMRQHWGMAQRISVPQQGSPCTSKCESSVVLGAEHTGGTALQCSTAGCTCLSPAL</sequence>
<accession>A0A699YFZ4</accession>
<organism evidence="2 3">
    <name type="scientific">Haematococcus lacustris</name>
    <name type="common">Green alga</name>
    <name type="synonym">Haematococcus pluvialis</name>
    <dbReference type="NCBI Taxonomy" id="44745"/>
    <lineage>
        <taxon>Eukaryota</taxon>
        <taxon>Viridiplantae</taxon>
        <taxon>Chlorophyta</taxon>
        <taxon>core chlorophytes</taxon>
        <taxon>Chlorophyceae</taxon>
        <taxon>CS clade</taxon>
        <taxon>Chlamydomonadales</taxon>
        <taxon>Haematococcaceae</taxon>
        <taxon>Haematococcus</taxon>
    </lineage>
</organism>
<feature type="region of interest" description="Disordered" evidence="1">
    <location>
        <begin position="126"/>
        <end position="181"/>
    </location>
</feature>